<keyword evidence="21" id="KW-1185">Reference proteome</keyword>
<evidence type="ECO:0000256" key="11">
    <source>
        <dbReference type="ARBA" id="ARBA00022692"/>
    </source>
</evidence>
<dbReference type="RefSeq" id="WP_107563912.1">
    <property type="nucleotide sequence ID" value="NZ_NVQC01000036.1"/>
</dbReference>
<keyword evidence="17" id="KW-1208">Phospholipid metabolism</keyword>
<evidence type="ECO:0000256" key="9">
    <source>
        <dbReference type="ARBA" id="ARBA00022516"/>
    </source>
</evidence>
<sequence>MHLKRILSAVALLPAFLLLVQFGTPFHFFLLVTLAIMVGLYEFYGMARAGGWHPLTLLGMGSGLALSCMEFLGAPAPWLISAMAGVVVLLLLSLLVGGTEPKEAASRGAITLLGLIYVVGLLSFPSLLRAMVLGRIYIFYLVFVTWAGDTGAFYVGSAMGKRSLCPSISPGKTVEGSVGGLICSVLASGLAKFWFWEDLGTVECLALGLGLGVLGQAGDLCESMLKRSFGVKDSGRLIPGHGGVLDRVDSLLFTGPVLYVAALAGWV</sequence>
<accession>A0A2T4TV27</accession>
<comment type="subcellular location">
    <subcellularLocation>
        <location evidence="2">Cell membrane</location>
        <topology evidence="2">Multi-pass membrane protein</topology>
    </subcellularLocation>
</comment>
<comment type="pathway">
    <text evidence="3 18">Phospholipid metabolism; CDP-diacylglycerol biosynthesis; CDP-diacylglycerol from sn-glycerol 3-phosphate: step 3/3.</text>
</comment>
<feature type="transmembrane region" description="Helical" evidence="19">
    <location>
        <begin position="137"/>
        <end position="156"/>
    </location>
</feature>
<keyword evidence="15 19" id="KW-0472">Membrane</keyword>
<proteinExistence type="inferred from homology"/>
<keyword evidence="10 18" id="KW-0808">Transferase</keyword>
<evidence type="ECO:0000313" key="20">
    <source>
        <dbReference type="EMBL" id="PTL34966.1"/>
    </source>
</evidence>
<evidence type="ECO:0000256" key="3">
    <source>
        <dbReference type="ARBA" id="ARBA00005119"/>
    </source>
</evidence>
<keyword evidence="9" id="KW-0444">Lipid biosynthesis</keyword>
<dbReference type="EC" id="2.7.7.41" evidence="6 18"/>
<evidence type="ECO:0000256" key="18">
    <source>
        <dbReference type="RuleBase" id="RU003938"/>
    </source>
</evidence>
<evidence type="ECO:0000256" key="2">
    <source>
        <dbReference type="ARBA" id="ARBA00004651"/>
    </source>
</evidence>
<feature type="transmembrane region" description="Helical" evidence="19">
    <location>
        <begin position="51"/>
        <end position="72"/>
    </location>
</feature>
<evidence type="ECO:0000256" key="5">
    <source>
        <dbReference type="ARBA" id="ARBA00010185"/>
    </source>
</evidence>
<keyword evidence="12 18" id="KW-0548">Nucleotidyltransferase</keyword>
<evidence type="ECO:0000256" key="6">
    <source>
        <dbReference type="ARBA" id="ARBA00012487"/>
    </source>
</evidence>
<comment type="caution">
    <text evidence="20">The sequence shown here is derived from an EMBL/GenBank/DDBJ whole genome shotgun (WGS) entry which is preliminary data.</text>
</comment>
<comment type="similarity">
    <text evidence="5 18">Belongs to the CDS family.</text>
</comment>
<dbReference type="OrthoDB" id="9799199at2"/>
<gene>
    <name evidence="20" type="ORF">CLG94_12140</name>
</gene>
<evidence type="ECO:0000256" key="12">
    <source>
        <dbReference type="ARBA" id="ARBA00022695"/>
    </source>
</evidence>
<evidence type="ECO:0000256" key="19">
    <source>
        <dbReference type="SAM" id="Phobius"/>
    </source>
</evidence>
<evidence type="ECO:0000256" key="13">
    <source>
        <dbReference type="ARBA" id="ARBA00022989"/>
    </source>
</evidence>
<evidence type="ECO:0000256" key="7">
    <source>
        <dbReference type="ARBA" id="ARBA00019373"/>
    </source>
</evidence>
<feature type="transmembrane region" description="Helical" evidence="19">
    <location>
        <begin position="78"/>
        <end position="97"/>
    </location>
</feature>
<keyword evidence="16" id="KW-0594">Phospholipid biosynthesis</keyword>
<feature type="transmembrane region" description="Helical" evidence="19">
    <location>
        <begin position="109"/>
        <end position="131"/>
    </location>
</feature>
<feature type="transmembrane region" description="Helical" evidence="19">
    <location>
        <begin position="27"/>
        <end position="44"/>
    </location>
</feature>
<comment type="catalytic activity">
    <reaction evidence="1 18">
        <text>a 1,2-diacyl-sn-glycero-3-phosphate + CTP + H(+) = a CDP-1,2-diacyl-sn-glycerol + diphosphate</text>
        <dbReference type="Rhea" id="RHEA:16229"/>
        <dbReference type="ChEBI" id="CHEBI:15378"/>
        <dbReference type="ChEBI" id="CHEBI:33019"/>
        <dbReference type="ChEBI" id="CHEBI:37563"/>
        <dbReference type="ChEBI" id="CHEBI:58332"/>
        <dbReference type="ChEBI" id="CHEBI:58608"/>
        <dbReference type="EC" id="2.7.7.41"/>
    </reaction>
</comment>
<dbReference type="PANTHER" id="PTHR46382">
    <property type="entry name" value="PHOSPHATIDATE CYTIDYLYLTRANSFERASE"/>
    <property type="match status" value="1"/>
</dbReference>
<keyword evidence="14" id="KW-0443">Lipid metabolism</keyword>
<reference evidence="20 21" key="1">
    <citation type="submission" date="2017-09" db="EMBL/GenBank/DDBJ databases">
        <title>Bloom of a denitrifying methanotroph, Candidatus Methylomirabilis limnetica, in a deep stratified lake.</title>
        <authorList>
            <person name="Graf J.S."/>
            <person name="Marchant H.K."/>
            <person name="Tienken D."/>
            <person name="Hach P.F."/>
            <person name="Brand A."/>
            <person name="Schubert C.J."/>
            <person name="Kuypers M.M."/>
            <person name="Milucka J."/>
        </authorList>
    </citation>
    <scope>NUCLEOTIDE SEQUENCE [LARGE SCALE GENOMIC DNA]</scope>
    <source>
        <strain evidence="20 21">Zug</strain>
    </source>
</reference>
<keyword evidence="13 19" id="KW-1133">Transmembrane helix</keyword>
<keyword evidence="8" id="KW-1003">Cell membrane</keyword>
<dbReference type="Proteomes" id="UP000241436">
    <property type="component" value="Unassembled WGS sequence"/>
</dbReference>
<dbReference type="UniPathway" id="UPA00557">
    <property type="reaction ID" value="UER00614"/>
</dbReference>
<evidence type="ECO:0000256" key="1">
    <source>
        <dbReference type="ARBA" id="ARBA00001698"/>
    </source>
</evidence>
<dbReference type="EMBL" id="NVQC01000036">
    <property type="protein sequence ID" value="PTL34966.1"/>
    <property type="molecule type" value="Genomic_DNA"/>
</dbReference>
<dbReference type="AlphaFoldDB" id="A0A2T4TV27"/>
<evidence type="ECO:0000256" key="16">
    <source>
        <dbReference type="ARBA" id="ARBA00023209"/>
    </source>
</evidence>
<evidence type="ECO:0000256" key="17">
    <source>
        <dbReference type="ARBA" id="ARBA00023264"/>
    </source>
</evidence>
<organism evidence="20 21">
    <name type="scientific">Candidatus Methylomirabilis limnetica</name>
    <dbReference type="NCBI Taxonomy" id="2033718"/>
    <lineage>
        <taxon>Bacteria</taxon>
        <taxon>Candidatus Methylomirabilota</taxon>
        <taxon>Candidatus Methylomirabilia</taxon>
        <taxon>Candidatus Methylomirabilales</taxon>
        <taxon>Candidatus Methylomirabilaceae</taxon>
        <taxon>Candidatus Methylomirabilis</taxon>
    </lineage>
</organism>
<dbReference type="PANTHER" id="PTHR46382:SF1">
    <property type="entry name" value="PHOSPHATIDATE CYTIDYLYLTRANSFERASE"/>
    <property type="match status" value="1"/>
</dbReference>
<evidence type="ECO:0000313" key="21">
    <source>
        <dbReference type="Proteomes" id="UP000241436"/>
    </source>
</evidence>
<dbReference type="GO" id="GO:0016024">
    <property type="term" value="P:CDP-diacylglycerol biosynthetic process"/>
    <property type="evidence" value="ECO:0007669"/>
    <property type="project" value="UniProtKB-UniPathway"/>
</dbReference>
<evidence type="ECO:0000256" key="4">
    <source>
        <dbReference type="ARBA" id="ARBA00005189"/>
    </source>
</evidence>
<evidence type="ECO:0000256" key="8">
    <source>
        <dbReference type="ARBA" id="ARBA00022475"/>
    </source>
</evidence>
<evidence type="ECO:0000256" key="14">
    <source>
        <dbReference type="ARBA" id="ARBA00023098"/>
    </source>
</evidence>
<keyword evidence="11 18" id="KW-0812">Transmembrane</keyword>
<comment type="pathway">
    <text evidence="4">Lipid metabolism.</text>
</comment>
<protein>
    <recommendedName>
        <fullName evidence="7 18">Phosphatidate cytidylyltransferase</fullName>
        <ecNumber evidence="6 18">2.7.7.41</ecNumber>
    </recommendedName>
</protein>
<dbReference type="GO" id="GO:0004605">
    <property type="term" value="F:phosphatidate cytidylyltransferase activity"/>
    <property type="evidence" value="ECO:0007669"/>
    <property type="project" value="UniProtKB-EC"/>
</dbReference>
<dbReference type="GO" id="GO:0005886">
    <property type="term" value="C:plasma membrane"/>
    <property type="evidence" value="ECO:0007669"/>
    <property type="project" value="UniProtKB-SubCell"/>
</dbReference>
<name>A0A2T4TV27_9BACT</name>
<dbReference type="Pfam" id="PF01148">
    <property type="entry name" value="CTP_transf_1"/>
    <property type="match status" value="1"/>
</dbReference>
<reference evidence="21" key="2">
    <citation type="journal article" date="2018" name="Environ. Microbiol.">
        <title>Bloom of a denitrifying methanotroph, 'Candidatus Methylomirabilis limnetica', in a deep stratified lake.</title>
        <authorList>
            <person name="Graf J.S."/>
            <person name="Mayr M.J."/>
            <person name="Marchant H.K."/>
            <person name="Tienken D."/>
            <person name="Hach P.F."/>
            <person name="Brand A."/>
            <person name="Schubert C.J."/>
            <person name="Kuypers M.M."/>
            <person name="Milucka J."/>
        </authorList>
    </citation>
    <scope>NUCLEOTIDE SEQUENCE [LARGE SCALE GENOMIC DNA]</scope>
    <source>
        <strain evidence="21">Zug</strain>
    </source>
</reference>
<dbReference type="InterPro" id="IPR000374">
    <property type="entry name" value="PC_trans"/>
</dbReference>
<dbReference type="PROSITE" id="PS01315">
    <property type="entry name" value="CDS"/>
    <property type="match status" value="1"/>
</dbReference>
<evidence type="ECO:0000256" key="15">
    <source>
        <dbReference type="ARBA" id="ARBA00023136"/>
    </source>
</evidence>
<evidence type="ECO:0000256" key="10">
    <source>
        <dbReference type="ARBA" id="ARBA00022679"/>
    </source>
</evidence>